<dbReference type="Proteomes" id="UP000308889">
    <property type="component" value="Chromosome"/>
</dbReference>
<feature type="region of interest" description="Disordered" evidence="1">
    <location>
        <begin position="137"/>
        <end position="156"/>
    </location>
</feature>
<reference evidence="3" key="1">
    <citation type="submission" date="2019-06" db="EMBL/GenBank/DDBJ databases">
        <authorList>
            <person name="Oh B.S."/>
        </authorList>
    </citation>
    <scope>NUCLEOTIDE SEQUENCE [LARGE SCALE GENOMIC DNA]</scope>
    <source>
        <strain evidence="3">KGMB03119</strain>
    </source>
</reference>
<proteinExistence type="predicted"/>
<feature type="compositionally biased region" description="Acidic residues" evidence="1">
    <location>
        <begin position="145"/>
        <end position="156"/>
    </location>
</feature>
<dbReference type="RefSeq" id="WP_139688978.1">
    <property type="nucleotide sequence ID" value="NZ_CP040882.1"/>
</dbReference>
<evidence type="ECO:0000256" key="1">
    <source>
        <dbReference type="SAM" id="MobiDB-lite"/>
    </source>
</evidence>
<gene>
    <name evidence="2" type="ORF">FG381_11870</name>
</gene>
<protein>
    <submittedName>
        <fullName evidence="2">Phage terminase small subunit P27 family</fullName>
    </submittedName>
</protein>
<dbReference type="EMBL" id="CP040882">
    <property type="protein sequence ID" value="QDA55570.1"/>
    <property type="molecule type" value="Genomic_DNA"/>
</dbReference>
<sequence>MPGGRPRKPDSVKAAQGTLQPCRSLEKLAATTTPELAPTPPVGLTKEARAAWKIAVEYAPKGLLVATDFTVLERWARNYALYRKLAKAVDHDGTTITVLKADGSTELKLHPNVKSLVAVQGVLAACERELGFTPASRARVRPAQAEEEEKDDFEDF</sequence>
<dbReference type="InterPro" id="IPR006448">
    <property type="entry name" value="Phage_term_ssu_P27"/>
</dbReference>
<organism evidence="2 3">
    <name type="scientific">Sutterella faecalis</name>
    <dbReference type="NCBI Taxonomy" id="2584944"/>
    <lineage>
        <taxon>Bacteria</taxon>
        <taxon>Pseudomonadati</taxon>
        <taxon>Pseudomonadota</taxon>
        <taxon>Betaproteobacteria</taxon>
        <taxon>Burkholderiales</taxon>
        <taxon>Sutterellaceae</taxon>
        <taxon>Sutterella</taxon>
    </lineage>
</organism>
<evidence type="ECO:0000313" key="3">
    <source>
        <dbReference type="Proteomes" id="UP000308889"/>
    </source>
</evidence>
<evidence type="ECO:0000313" key="2">
    <source>
        <dbReference type="EMBL" id="QDA55570.1"/>
    </source>
</evidence>
<accession>A0ABX5VHE8</accession>
<dbReference type="NCBIfam" id="TIGR01558">
    <property type="entry name" value="sm_term_P27"/>
    <property type="match status" value="1"/>
</dbReference>
<name>A0ABX5VHE8_9BURK</name>
<dbReference type="Pfam" id="PF05119">
    <property type="entry name" value="Terminase_4"/>
    <property type="match status" value="1"/>
</dbReference>
<keyword evidence="3" id="KW-1185">Reference proteome</keyword>